<accession>J9HI79</accession>
<dbReference type="VEuPathDB" id="VectorBase:AAEL019780"/>
<dbReference type="PANTHER" id="PTHR13707">
    <property type="entry name" value="KETOACID-COENZYME A TRANSFERASE"/>
    <property type="match status" value="1"/>
</dbReference>
<dbReference type="Pfam" id="PF01144">
    <property type="entry name" value="CoA_trans"/>
    <property type="match status" value="1"/>
</dbReference>
<dbReference type="AlphaFoldDB" id="J9HI79"/>
<evidence type="ECO:0000313" key="2">
    <source>
        <dbReference type="Proteomes" id="UP000682892"/>
    </source>
</evidence>
<dbReference type="STRING" id="7159.J9HI79"/>
<dbReference type="eggNOG" id="KOG3822">
    <property type="taxonomic scope" value="Eukaryota"/>
</dbReference>
<dbReference type="PANTHER" id="PTHR13707:SF23">
    <property type="entry name" value="SUCCINYL-COA:3-KETOACID-COENZYME A TRANSFERASE"/>
    <property type="match status" value="1"/>
</dbReference>
<evidence type="ECO:0000313" key="1">
    <source>
        <dbReference type="EMBL" id="EJY57574.1"/>
    </source>
</evidence>
<sequence>MRILAMVLACRYSTTKRCGKIFESAEEAVADIPDGAKLLVGGFGLCGVPENLIGACVKKGIKDLTVVSNNAGKCGWNFSFSFLFDTQLETPS</sequence>
<dbReference type="GO" id="GO:0008260">
    <property type="term" value="F:succinyl-CoA:3-oxo-acid CoA-transferase activity"/>
    <property type="evidence" value="ECO:0007669"/>
    <property type="project" value="TreeGrafter"/>
</dbReference>
<dbReference type="Proteomes" id="UP000682892">
    <property type="component" value="Chromosome 2"/>
</dbReference>
<gene>
    <name evidence="1" type="ORF">AaeL_AAEL017134</name>
</gene>
<dbReference type="GO" id="GO:0005739">
    <property type="term" value="C:mitochondrion"/>
    <property type="evidence" value="ECO:0007669"/>
    <property type="project" value="TreeGrafter"/>
</dbReference>
<dbReference type="InterPro" id="IPR004163">
    <property type="entry name" value="CoA_transf_BS"/>
</dbReference>
<dbReference type="SUPFAM" id="SSF100950">
    <property type="entry name" value="NagB/RpiA/CoA transferase-like"/>
    <property type="match status" value="1"/>
</dbReference>
<dbReference type="HOGENOM" id="CLU_2415058_0_0_1"/>
<name>J9HI79_AEDAE</name>
<dbReference type="PaxDb" id="7159-AAEL017134-PA"/>
<reference evidence="1" key="3">
    <citation type="submission" date="2012-09" db="EMBL/GenBank/DDBJ databases">
        <authorList>
            <consortium name="VectorBase"/>
        </authorList>
    </citation>
    <scope>NUCLEOTIDE SEQUENCE</scope>
    <source>
        <strain evidence="1">Liverpool</strain>
    </source>
</reference>
<dbReference type="InterPro" id="IPR037171">
    <property type="entry name" value="NagB/RpiA_transferase-like"/>
</dbReference>
<reference evidence="1" key="1">
    <citation type="submission" date="2005-10" db="EMBL/GenBank/DDBJ databases">
        <authorList>
            <person name="Loftus B.J."/>
            <person name="Nene V.M."/>
            <person name="Hannick L.I."/>
            <person name="Bidwell S."/>
            <person name="Haas B."/>
            <person name="Amedeo P."/>
            <person name="Orvis J."/>
            <person name="Wortman J.R."/>
            <person name="White O.R."/>
            <person name="Salzberg S."/>
            <person name="Shumway M."/>
            <person name="Koo H."/>
            <person name="Zhao Y."/>
            <person name="Holmes M."/>
            <person name="Miller J."/>
            <person name="Schatz M."/>
            <person name="Pop M."/>
            <person name="Pai G."/>
            <person name="Utterback T."/>
            <person name="Rogers Y.-H."/>
            <person name="Kravitz S."/>
            <person name="Fraser C.M."/>
        </authorList>
    </citation>
    <scope>NUCLEOTIDE SEQUENCE</scope>
    <source>
        <strain evidence="1">Liverpool</strain>
    </source>
</reference>
<dbReference type="PhylomeDB" id="J9HI79"/>
<dbReference type="PROSITE" id="PS01273">
    <property type="entry name" value="COA_TRANSF_1"/>
    <property type="match status" value="1"/>
</dbReference>
<protein>
    <submittedName>
        <fullName evidence="1">AAEL017134-PA</fullName>
    </submittedName>
</protein>
<reference evidence="1" key="2">
    <citation type="journal article" date="2007" name="Science">
        <title>Genome sequence of Aedes aegypti, a major arbovirus vector.</title>
        <authorList>
            <person name="Nene V."/>
            <person name="Wortman J.R."/>
            <person name="Lawson D."/>
            <person name="Haas B."/>
            <person name="Kodira C."/>
            <person name="Tu Z.J."/>
            <person name="Loftus B."/>
            <person name="Xi Z."/>
            <person name="Megy K."/>
            <person name="Grabherr M."/>
            <person name="Ren Q."/>
            <person name="Zdobnov E.M."/>
            <person name="Lobo N.F."/>
            <person name="Campbell K.S."/>
            <person name="Brown S.E."/>
            <person name="Bonaldo M.F."/>
            <person name="Zhu J."/>
            <person name="Sinkins S.P."/>
            <person name="Hogenkamp D.G."/>
            <person name="Amedeo P."/>
            <person name="Arensburger P."/>
            <person name="Atkinson P.W."/>
            <person name="Bidwell S."/>
            <person name="Biedler J."/>
            <person name="Birney E."/>
            <person name="Bruggner R.V."/>
            <person name="Costas J."/>
            <person name="Coy M.R."/>
            <person name="Crabtree J."/>
            <person name="Crawford M."/>
            <person name="Debruyn B."/>
            <person name="Decaprio D."/>
            <person name="Eiglmeier K."/>
            <person name="Eisenstadt E."/>
            <person name="El-Dorry H."/>
            <person name="Gelbart W.M."/>
            <person name="Gomes S.L."/>
            <person name="Hammond M."/>
            <person name="Hannick L.I."/>
            <person name="Hogan J.R."/>
            <person name="Holmes M.H."/>
            <person name="Jaffe D."/>
            <person name="Johnston J.S."/>
            <person name="Kennedy R.C."/>
            <person name="Koo H."/>
            <person name="Kravitz S."/>
            <person name="Kriventseva E.V."/>
            <person name="Kulp D."/>
            <person name="Labutti K."/>
            <person name="Lee E."/>
            <person name="Li S."/>
            <person name="Lovin D.D."/>
            <person name="Mao C."/>
            <person name="Mauceli E."/>
            <person name="Menck C.F."/>
            <person name="Miller J.R."/>
            <person name="Montgomery P."/>
            <person name="Mori A."/>
            <person name="Nascimento A.L."/>
            <person name="Naveira H.F."/>
            <person name="Nusbaum C."/>
            <person name="O'leary S."/>
            <person name="Orvis J."/>
            <person name="Pertea M."/>
            <person name="Quesneville H."/>
            <person name="Reidenbach K.R."/>
            <person name="Rogers Y.H."/>
            <person name="Roth C.W."/>
            <person name="Schneider J.R."/>
            <person name="Schatz M."/>
            <person name="Shumway M."/>
            <person name="Stanke M."/>
            <person name="Stinson E.O."/>
            <person name="Tubio J.M."/>
            <person name="Vanzee J.P."/>
            <person name="Verjovski-Almeida S."/>
            <person name="Werner D."/>
            <person name="White O."/>
            <person name="Wyder S."/>
            <person name="Zeng Q."/>
            <person name="Zhao Q."/>
            <person name="Zhao Y."/>
            <person name="Hill C.A."/>
            <person name="Raikhel A.S."/>
            <person name="Soares M.B."/>
            <person name="Knudson D.L."/>
            <person name="Lee N.H."/>
            <person name="Galagan J."/>
            <person name="Salzberg S.L."/>
            <person name="Paulsen I.T."/>
            <person name="Dimopoulos G."/>
            <person name="Collins F.H."/>
            <person name="Birren B."/>
            <person name="Fraser-Liggett C.M."/>
            <person name="Severson D.W."/>
        </authorList>
    </citation>
    <scope>NUCLEOTIDE SEQUENCE [LARGE SCALE GENOMIC DNA]</scope>
    <source>
        <strain evidence="1">Liverpool</strain>
    </source>
</reference>
<proteinExistence type="predicted"/>
<dbReference type="EMBL" id="CH477333">
    <property type="protein sequence ID" value="EJY57574.1"/>
    <property type="molecule type" value="Genomic_DNA"/>
</dbReference>
<dbReference type="Gene3D" id="3.40.1080.10">
    <property type="entry name" value="Glutaconate Coenzyme A-transferase"/>
    <property type="match status" value="1"/>
</dbReference>
<organism evidence="1 2">
    <name type="scientific">Aedes aegypti</name>
    <name type="common">Yellowfever mosquito</name>
    <name type="synonym">Culex aegypti</name>
    <dbReference type="NCBI Taxonomy" id="7159"/>
    <lineage>
        <taxon>Eukaryota</taxon>
        <taxon>Metazoa</taxon>
        <taxon>Ecdysozoa</taxon>
        <taxon>Arthropoda</taxon>
        <taxon>Hexapoda</taxon>
        <taxon>Insecta</taxon>
        <taxon>Pterygota</taxon>
        <taxon>Neoptera</taxon>
        <taxon>Endopterygota</taxon>
        <taxon>Diptera</taxon>
        <taxon>Nematocera</taxon>
        <taxon>Culicoidea</taxon>
        <taxon>Culicidae</taxon>
        <taxon>Culicinae</taxon>
        <taxon>Aedini</taxon>
        <taxon>Aedes</taxon>
        <taxon>Stegomyia</taxon>
    </lineage>
</organism>
<dbReference type="InterPro" id="IPR004165">
    <property type="entry name" value="CoA_trans_fam_I"/>
</dbReference>